<evidence type="ECO:0000313" key="10">
    <source>
        <dbReference type="Proteomes" id="UP001601444"/>
    </source>
</evidence>
<feature type="domain" description="Acyl-CoA oxidase/dehydrogenase middle" evidence="7">
    <location>
        <begin position="125"/>
        <end position="220"/>
    </location>
</feature>
<dbReference type="PANTHER" id="PTHR43884">
    <property type="entry name" value="ACYL-COA DEHYDROGENASE"/>
    <property type="match status" value="1"/>
</dbReference>
<dbReference type="SUPFAM" id="SSF47203">
    <property type="entry name" value="Acyl-CoA dehydrogenase C-terminal domain-like"/>
    <property type="match status" value="1"/>
</dbReference>
<dbReference type="InterPro" id="IPR009100">
    <property type="entry name" value="AcylCoA_DH/oxidase_NM_dom_sf"/>
</dbReference>
<dbReference type="InterPro" id="IPR037069">
    <property type="entry name" value="AcylCoA_DH/ox_N_sf"/>
</dbReference>
<keyword evidence="5" id="KW-0560">Oxidoreductase</keyword>
<protein>
    <submittedName>
        <fullName evidence="9">Acyl-CoA dehydrogenase family protein</fullName>
    </submittedName>
</protein>
<evidence type="ECO:0000256" key="2">
    <source>
        <dbReference type="ARBA" id="ARBA00009347"/>
    </source>
</evidence>
<keyword evidence="10" id="KW-1185">Reference proteome</keyword>
<dbReference type="Pfam" id="PF02771">
    <property type="entry name" value="Acyl-CoA_dh_N"/>
    <property type="match status" value="1"/>
</dbReference>
<dbReference type="InterPro" id="IPR009075">
    <property type="entry name" value="AcylCo_DH/oxidase_C"/>
</dbReference>
<dbReference type="Pfam" id="PF02770">
    <property type="entry name" value="Acyl-CoA_dh_M"/>
    <property type="match status" value="1"/>
</dbReference>
<dbReference type="Proteomes" id="UP001601444">
    <property type="component" value="Unassembled WGS sequence"/>
</dbReference>
<name>A0ABW6PLH4_9NOCA</name>
<dbReference type="InterPro" id="IPR046373">
    <property type="entry name" value="Acyl-CoA_Oxase/DH_mid-dom_sf"/>
</dbReference>
<accession>A0ABW6PLH4</accession>
<evidence type="ECO:0000256" key="4">
    <source>
        <dbReference type="ARBA" id="ARBA00022827"/>
    </source>
</evidence>
<dbReference type="InterPro" id="IPR006091">
    <property type="entry name" value="Acyl-CoA_Oxase/DH_mid-dom"/>
</dbReference>
<feature type="domain" description="Acyl-CoA dehydrogenase/oxidase N-terminal" evidence="8">
    <location>
        <begin position="11"/>
        <end position="121"/>
    </location>
</feature>
<proteinExistence type="inferred from homology"/>
<dbReference type="InterPro" id="IPR013786">
    <property type="entry name" value="AcylCoA_DH/ox_N"/>
</dbReference>
<dbReference type="Pfam" id="PF00441">
    <property type="entry name" value="Acyl-CoA_dh_1"/>
    <property type="match status" value="1"/>
</dbReference>
<gene>
    <name evidence="9" type="ORF">ACFYTF_10345</name>
</gene>
<dbReference type="Gene3D" id="1.10.540.10">
    <property type="entry name" value="Acyl-CoA dehydrogenase/oxidase, N-terminal domain"/>
    <property type="match status" value="1"/>
</dbReference>
<comment type="similarity">
    <text evidence="2 5">Belongs to the acyl-CoA dehydrogenase family.</text>
</comment>
<keyword evidence="4 5" id="KW-0274">FAD</keyword>
<dbReference type="PANTHER" id="PTHR43884:SF12">
    <property type="entry name" value="ISOVALERYL-COA DEHYDROGENASE, MITOCHONDRIAL-RELATED"/>
    <property type="match status" value="1"/>
</dbReference>
<evidence type="ECO:0000259" key="8">
    <source>
        <dbReference type="Pfam" id="PF02771"/>
    </source>
</evidence>
<evidence type="ECO:0000259" key="6">
    <source>
        <dbReference type="Pfam" id="PF00441"/>
    </source>
</evidence>
<dbReference type="PROSITE" id="PS00073">
    <property type="entry name" value="ACYL_COA_DH_2"/>
    <property type="match status" value="1"/>
</dbReference>
<dbReference type="InterPro" id="IPR036250">
    <property type="entry name" value="AcylCo_DH-like_C"/>
</dbReference>
<evidence type="ECO:0000313" key="9">
    <source>
        <dbReference type="EMBL" id="MFF0543226.1"/>
    </source>
</evidence>
<dbReference type="InterPro" id="IPR006089">
    <property type="entry name" value="Acyl-CoA_DH_CS"/>
</dbReference>
<comment type="cofactor">
    <cofactor evidence="1 5">
        <name>FAD</name>
        <dbReference type="ChEBI" id="CHEBI:57692"/>
    </cofactor>
</comment>
<organism evidence="9 10">
    <name type="scientific">Nocardia thailandica</name>
    <dbReference type="NCBI Taxonomy" id="257275"/>
    <lineage>
        <taxon>Bacteria</taxon>
        <taxon>Bacillati</taxon>
        <taxon>Actinomycetota</taxon>
        <taxon>Actinomycetes</taxon>
        <taxon>Mycobacteriales</taxon>
        <taxon>Nocardiaceae</taxon>
        <taxon>Nocardia</taxon>
    </lineage>
</organism>
<evidence type="ECO:0000259" key="7">
    <source>
        <dbReference type="Pfam" id="PF02770"/>
    </source>
</evidence>
<evidence type="ECO:0000256" key="3">
    <source>
        <dbReference type="ARBA" id="ARBA00022630"/>
    </source>
</evidence>
<keyword evidence="3 5" id="KW-0285">Flavoprotein</keyword>
<comment type="caution">
    <text evidence="9">The sequence shown here is derived from an EMBL/GenBank/DDBJ whole genome shotgun (WGS) entry which is preliminary data.</text>
</comment>
<evidence type="ECO:0000256" key="1">
    <source>
        <dbReference type="ARBA" id="ARBA00001974"/>
    </source>
</evidence>
<evidence type="ECO:0000256" key="5">
    <source>
        <dbReference type="RuleBase" id="RU362125"/>
    </source>
</evidence>
<dbReference type="RefSeq" id="WP_043657981.1">
    <property type="nucleotide sequence ID" value="NZ_JBIAMX010000005.1"/>
</dbReference>
<sequence>MAANRSSWMNEDLDALRDLARAFFAKEVEPNIEKYRDQHHVDRELWNKAGELGLLCLSIPEAYGGGGGTFAHETVLMEEQARVVDTSWGVSLHNGIVAHYLLAYGTEEQKLAWLPKMASGEVVGAIAMTEPGTGSDLQAVKTKALRDGDDYVINGSKTFITNGAQADLIIVVAKTDPTQGAAGTSLILVEGDRAGFRRGRVLDKIGQKGQDTSELFFEDVRVPVTNLLGTTEGQGFIQLMQQLPQERLIVAAGAVAGMEVALDHTLRYTKERQAFGRAVFGFQNTKFKLAEVATEARIARVFLDDCIEKHLRGELDIPTVAMAKWWCTDRAMNVADTCLQLFGGYGYMTEYPISRMWVDNRVQLIYAGTNEIMKEIIARSL</sequence>
<dbReference type="EMBL" id="JBIAMX010000005">
    <property type="protein sequence ID" value="MFF0543226.1"/>
    <property type="molecule type" value="Genomic_DNA"/>
</dbReference>
<dbReference type="SUPFAM" id="SSF56645">
    <property type="entry name" value="Acyl-CoA dehydrogenase NM domain-like"/>
    <property type="match status" value="1"/>
</dbReference>
<feature type="domain" description="Acyl-CoA dehydrogenase/oxidase C-terminal" evidence="6">
    <location>
        <begin position="233"/>
        <end position="381"/>
    </location>
</feature>
<reference evidence="9 10" key="1">
    <citation type="submission" date="2024-10" db="EMBL/GenBank/DDBJ databases">
        <title>The Natural Products Discovery Center: Release of the First 8490 Sequenced Strains for Exploring Actinobacteria Biosynthetic Diversity.</title>
        <authorList>
            <person name="Kalkreuter E."/>
            <person name="Kautsar S.A."/>
            <person name="Yang D."/>
            <person name="Bader C.D."/>
            <person name="Teijaro C.N."/>
            <person name="Fluegel L."/>
            <person name="Davis C.M."/>
            <person name="Simpson J.R."/>
            <person name="Lauterbach L."/>
            <person name="Steele A.D."/>
            <person name="Gui C."/>
            <person name="Meng S."/>
            <person name="Li G."/>
            <person name="Viehrig K."/>
            <person name="Ye F."/>
            <person name="Su P."/>
            <person name="Kiefer A.F."/>
            <person name="Nichols A."/>
            <person name="Cepeda A.J."/>
            <person name="Yan W."/>
            <person name="Fan B."/>
            <person name="Jiang Y."/>
            <person name="Adhikari A."/>
            <person name="Zheng C.-J."/>
            <person name="Schuster L."/>
            <person name="Cowan T.M."/>
            <person name="Smanski M.J."/>
            <person name="Chevrette M.G."/>
            <person name="De Carvalho L.P.S."/>
            <person name="Shen B."/>
        </authorList>
    </citation>
    <scope>NUCLEOTIDE SEQUENCE [LARGE SCALE GENOMIC DNA]</scope>
    <source>
        <strain evidence="9 10">NPDC004045</strain>
    </source>
</reference>
<dbReference type="Gene3D" id="2.40.110.10">
    <property type="entry name" value="Butyryl-CoA Dehydrogenase, subunit A, domain 2"/>
    <property type="match status" value="1"/>
</dbReference>
<dbReference type="Gene3D" id="1.20.140.10">
    <property type="entry name" value="Butyryl-CoA Dehydrogenase, subunit A, domain 3"/>
    <property type="match status" value="1"/>
</dbReference>